<evidence type="ECO:0000256" key="6">
    <source>
        <dbReference type="RuleBase" id="RU000461"/>
    </source>
</evidence>
<evidence type="ECO:0000256" key="2">
    <source>
        <dbReference type="ARBA" id="ARBA00022617"/>
    </source>
</evidence>
<dbReference type="PRINTS" id="PR00463">
    <property type="entry name" value="EP450I"/>
</dbReference>
<reference evidence="8 9" key="1">
    <citation type="journal article" date="2020" name="Genome Biol. Evol.">
        <title>A new high-quality draft genome assembly of the Chinese cordyceps Ophiocordyceps sinensis.</title>
        <authorList>
            <person name="Shu R."/>
            <person name="Zhang J."/>
            <person name="Meng Q."/>
            <person name="Zhang H."/>
            <person name="Zhou G."/>
            <person name="Li M."/>
            <person name="Wu P."/>
            <person name="Zhao Y."/>
            <person name="Chen C."/>
            <person name="Qin Q."/>
        </authorList>
    </citation>
    <scope>NUCLEOTIDE SEQUENCE [LARGE SCALE GENOMIC DNA]</scope>
    <source>
        <strain evidence="8 9">IOZ07</strain>
    </source>
</reference>
<evidence type="ECO:0000313" key="9">
    <source>
        <dbReference type="Proteomes" id="UP000557566"/>
    </source>
</evidence>
<feature type="binding site" description="axial binding residue" evidence="5">
    <location>
        <position position="448"/>
    </location>
    <ligand>
        <name>heme</name>
        <dbReference type="ChEBI" id="CHEBI:30413"/>
    </ligand>
    <ligandPart>
        <name>Fe</name>
        <dbReference type="ChEBI" id="CHEBI:18248"/>
    </ligandPart>
</feature>
<dbReference type="PROSITE" id="PS00086">
    <property type="entry name" value="CYTOCHROME_P450"/>
    <property type="match status" value="1"/>
</dbReference>
<evidence type="ECO:0000256" key="3">
    <source>
        <dbReference type="ARBA" id="ARBA00022723"/>
    </source>
</evidence>
<proteinExistence type="inferred from homology"/>
<keyword evidence="7" id="KW-1133">Transmembrane helix</keyword>
<keyword evidence="6" id="KW-0503">Monooxygenase</keyword>
<dbReference type="PRINTS" id="PR00385">
    <property type="entry name" value="P450"/>
</dbReference>
<dbReference type="GO" id="GO:0005506">
    <property type="term" value="F:iron ion binding"/>
    <property type="evidence" value="ECO:0007669"/>
    <property type="project" value="InterPro"/>
</dbReference>
<evidence type="ECO:0000256" key="4">
    <source>
        <dbReference type="ARBA" id="ARBA00023004"/>
    </source>
</evidence>
<dbReference type="InterPro" id="IPR050121">
    <property type="entry name" value="Cytochrome_P450_monoxygenase"/>
</dbReference>
<protein>
    <recommendedName>
        <fullName evidence="10">Benzoate 4-monooxygenase cytochrome P450</fullName>
    </recommendedName>
</protein>
<dbReference type="Gene3D" id="1.10.630.10">
    <property type="entry name" value="Cytochrome P450"/>
    <property type="match status" value="1"/>
</dbReference>
<organism evidence="8 9">
    <name type="scientific">Ophiocordyceps sinensis</name>
    <dbReference type="NCBI Taxonomy" id="72228"/>
    <lineage>
        <taxon>Eukaryota</taxon>
        <taxon>Fungi</taxon>
        <taxon>Dikarya</taxon>
        <taxon>Ascomycota</taxon>
        <taxon>Pezizomycotina</taxon>
        <taxon>Sordariomycetes</taxon>
        <taxon>Hypocreomycetidae</taxon>
        <taxon>Hypocreales</taxon>
        <taxon>Ophiocordycipitaceae</taxon>
        <taxon>Ophiocordyceps</taxon>
    </lineage>
</organism>
<keyword evidence="4 5" id="KW-0408">Iron</keyword>
<keyword evidence="3 5" id="KW-0479">Metal-binding</keyword>
<dbReference type="AlphaFoldDB" id="A0A8H4V5X5"/>
<dbReference type="GO" id="GO:0004497">
    <property type="term" value="F:monooxygenase activity"/>
    <property type="evidence" value="ECO:0007669"/>
    <property type="project" value="UniProtKB-KW"/>
</dbReference>
<evidence type="ECO:0000256" key="1">
    <source>
        <dbReference type="ARBA" id="ARBA00001971"/>
    </source>
</evidence>
<evidence type="ECO:0000313" key="8">
    <source>
        <dbReference type="EMBL" id="KAF4509163.1"/>
    </source>
</evidence>
<keyword evidence="7" id="KW-0472">Membrane</keyword>
<evidence type="ECO:0000256" key="5">
    <source>
        <dbReference type="PIRSR" id="PIRSR602401-1"/>
    </source>
</evidence>
<evidence type="ECO:0000256" key="7">
    <source>
        <dbReference type="SAM" id="Phobius"/>
    </source>
</evidence>
<dbReference type="GO" id="GO:0016705">
    <property type="term" value="F:oxidoreductase activity, acting on paired donors, with incorporation or reduction of molecular oxygen"/>
    <property type="evidence" value="ECO:0007669"/>
    <property type="project" value="InterPro"/>
</dbReference>
<gene>
    <name evidence="8" type="ORF">G6O67_005454</name>
</gene>
<comment type="caution">
    <text evidence="8">The sequence shown here is derived from an EMBL/GenBank/DDBJ whole genome shotgun (WGS) entry which is preliminary data.</text>
</comment>
<dbReference type="PANTHER" id="PTHR24305:SF218">
    <property type="entry name" value="P450, PUTATIVE (EUROFUNG)-RELATED"/>
    <property type="match status" value="1"/>
</dbReference>
<dbReference type="InterPro" id="IPR001128">
    <property type="entry name" value="Cyt_P450"/>
</dbReference>
<dbReference type="InterPro" id="IPR017972">
    <property type="entry name" value="Cyt_P450_CS"/>
</dbReference>
<evidence type="ECO:0008006" key="10">
    <source>
        <dbReference type="Google" id="ProtNLM"/>
    </source>
</evidence>
<dbReference type="PANTHER" id="PTHR24305">
    <property type="entry name" value="CYTOCHROME P450"/>
    <property type="match status" value="1"/>
</dbReference>
<dbReference type="InterPro" id="IPR036396">
    <property type="entry name" value="Cyt_P450_sf"/>
</dbReference>
<accession>A0A8H4V5X5</accession>
<dbReference type="Proteomes" id="UP000557566">
    <property type="component" value="Unassembled WGS sequence"/>
</dbReference>
<comment type="similarity">
    <text evidence="6">Belongs to the cytochrome P450 family.</text>
</comment>
<dbReference type="InterPro" id="IPR002401">
    <property type="entry name" value="Cyt_P450_E_grp-I"/>
</dbReference>
<keyword evidence="9" id="KW-1185">Reference proteome</keyword>
<keyword evidence="7" id="KW-0812">Transmembrane</keyword>
<feature type="transmembrane region" description="Helical" evidence="7">
    <location>
        <begin position="13"/>
        <end position="30"/>
    </location>
</feature>
<sequence length="508" mass="57981">MLTAVAATMTQKYLLPVMSMVILALAYVCTRYQRLRHIPGPRMSRVSSLPLAFHDLSCRRNDEIFKWHRLYGPVVRIAPNEVSVATLEATKEIYGTTHRWAKSNYFDNFVGYNMRSVFATKPYEEHRAKRRLTSVFYQASTIYKLPEIEQHIQERSWAVLGQIQPGQEVDVYSLTDWFALDNITYLVLGPDHCTRSVERACPERDLLMELKHLQFIGPLRVRIPKVFQGLTRLLGRLSRRLGYLLADEKLAAWCQQRISTAMNDPQLFNSHSLLRYLLENRESREAMQPLDHQYIAAEVLDNINAAEATVAVTATYLIWRLTETPQWQQRIRNELALLPVQADGSVSFSDIDSQAPSLEACLREVYRLHPASSGRAERIVPDGGHAFLGLYLPRGTIVTTSVVALHRDEKTFPNPECFAPERWLESDGKTLKAWEPQLIPFGYGGRICLGKALATMEIKLLIARLYVKYETAMTASSTAESMKQCSTHDAVPKALECVVRFQKADERF</sequence>
<dbReference type="OrthoDB" id="1470350at2759"/>
<keyword evidence="2 5" id="KW-0349">Heme</keyword>
<keyword evidence="6" id="KW-0560">Oxidoreductase</keyword>
<dbReference type="EMBL" id="JAAVMX010000005">
    <property type="protein sequence ID" value="KAF4509163.1"/>
    <property type="molecule type" value="Genomic_DNA"/>
</dbReference>
<name>A0A8H4V5X5_9HYPO</name>
<dbReference type="SUPFAM" id="SSF48264">
    <property type="entry name" value="Cytochrome P450"/>
    <property type="match status" value="1"/>
</dbReference>
<dbReference type="Pfam" id="PF00067">
    <property type="entry name" value="p450"/>
    <property type="match status" value="1"/>
</dbReference>
<dbReference type="GO" id="GO:0020037">
    <property type="term" value="F:heme binding"/>
    <property type="evidence" value="ECO:0007669"/>
    <property type="project" value="InterPro"/>
</dbReference>
<comment type="cofactor">
    <cofactor evidence="1 5">
        <name>heme</name>
        <dbReference type="ChEBI" id="CHEBI:30413"/>
    </cofactor>
</comment>